<comment type="caution">
    <text evidence="2">The sequence shown here is derived from an EMBL/GenBank/DDBJ whole genome shotgun (WGS) entry which is preliminary data.</text>
</comment>
<feature type="region of interest" description="Disordered" evidence="1">
    <location>
        <begin position="679"/>
        <end position="701"/>
    </location>
</feature>
<feature type="compositionally biased region" description="Basic and acidic residues" evidence="1">
    <location>
        <begin position="863"/>
        <end position="872"/>
    </location>
</feature>
<dbReference type="EMBL" id="CAUYUJ010020171">
    <property type="protein sequence ID" value="CAK0896329.1"/>
    <property type="molecule type" value="Genomic_DNA"/>
</dbReference>
<sequence>MSPLVADGACRAWGVSRADDASRAGDVGHARDVIWVDVSGFACASAACFAFSGGDAPRQPEGPQGRGVPREQREEPQPMVAEAGVLAHSPGAAAGSAGDPTASDQALFQRRLAEAAGQPLTADNLQLILASQLAPIKQDIAAIKQHGVSQESLNEQIAPLQAAVDDLTGRAAQRIVDVLAAAVPSLIFSACDVGSAFLKAFTSEQGAARLIRKFPGLVDFDLAVDALKMAMPGFGLKGAPRLWNARPTAVLQMLQPMPPFTDSPMFCKRLRPPTRSEPNIRSISESDVDELHVKFSTERCLGHSVDKRSLKGYHPTLDGFLLCGELVRIFQQLALQVDGNFSWRSSGGTVRCVLISLRRIGSFLSPGRGPTPRSRVLFEALSRRLCERHKDAAPPPRSALRRTVEAVLHGPVRDRVLQLGLPAFGGEELALLLGALARAPPGAAGVEAMASALLEQIHTRLGDLTARQLCSVARSLGYLRPEAPDVLAEVLGAAQAAAEAAHRARQPAAPGEGEEGIDEVAPRHVAMLLGGIAAQPPEALPDAPARLRSLLPLAAAAASARTTAQTAAQLLGALPRCPDGAERAAAVEACAARLAVCARDLPARSLVSLAGALAALSPREGGAAPGAGAAALLAALPVLLDIKRYDLPPGVLWRAARALEHAGAPPGALALEPRDQPDAAAASAAVGPRQRAAGGSPAAGRGRVYLARPSEVRADFRLGVEWASTHTDAHAHAHASAGCPRGLAGLDRPPGLKSPEATDDEGPPRLLSADALRPGLLLVLPAEESEGSGARARGALLRPTRGQAPHEAPAAPLPKSAGAVKRPAPAWDAGQEPAAEPGWDSWGGAHSSGGGSDGAPRRAAKKNKVDGPDEKPAWTLAPDGQLRYSEITPRTIEAWELQYDHSEEDYRHFDEGCDREAEGERGGQSCTDESRGGERAKTRREEEETKRLELRATMGVRKAIMKMKTANESNCEESCSRS</sequence>
<evidence type="ECO:0000313" key="3">
    <source>
        <dbReference type="Proteomes" id="UP001189429"/>
    </source>
</evidence>
<evidence type="ECO:0000256" key="1">
    <source>
        <dbReference type="SAM" id="MobiDB-lite"/>
    </source>
</evidence>
<feature type="region of interest" description="Disordered" evidence="1">
    <location>
        <begin position="800"/>
        <end position="880"/>
    </location>
</feature>
<accession>A0ABN9X9Y3</accession>
<protein>
    <submittedName>
        <fullName evidence="2">Uncharacterized protein</fullName>
    </submittedName>
</protein>
<feature type="compositionally biased region" description="Basic and acidic residues" evidence="1">
    <location>
        <begin position="928"/>
        <end position="947"/>
    </location>
</feature>
<proteinExistence type="predicted"/>
<feature type="region of interest" description="Disordered" evidence="1">
    <location>
        <begin position="908"/>
        <end position="947"/>
    </location>
</feature>
<feature type="region of interest" description="Disordered" evidence="1">
    <location>
        <begin position="733"/>
        <end position="768"/>
    </location>
</feature>
<reference evidence="2" key="1">
    <citation type="submission" date="2023-10" db="EMBL/GenBank/DDBJ databases">
        <authorList>
            <person name="Chen Y."/>
            <person name="Shah S."/>
            <person name="Dougan E. K."/>
            <person name="Thang M."/>
            <person name="Chan C."/>
        </authorList>
    </citation>
    <scope>NUCLEOTIDE SEQUENCE [LARGE SCALE GENOMIC DNA]</scope>
</reference>
<dbReference type="Proteomes" id="UP001189429">
    <property type="component" value="Unassembled WGS sequence"/>
</dbReference>
<organism evidence="2 3">
    <name type="scientific">Prorocentrum cordatum</name>
    <dbReference type="NCBI Taxonomy" id="2364126"/>
    <lineage>
        <taxon>Eukaryota</taxon>
        <taxon>Sar</taxon>
        <taxon>Alveolata</taxon>
        <taxon>Dinophyceae</taxon>
        <taxon>Prorocentrales</taxon>
        <taxon>Prorocentraceae</taxon>
        <taxon>Prorocentrum</taxon>
    </lineage>
</organism>
<feature type="compositionally biased region" description="Basic and acidic residues" evidence="1">
    <location>
        <begin position="908"/>
        <end position="921"/>
    </location>
</feature>
<evidence type="ECO:0000313" key="2">
    <source>
        <dbReference type="EMBL" id="CAK0896329.1"/>
    </source>
</evidence>
<name>A0ABN9X9Y3_9DINO</name>
<gene>
    <name evidence="2" type="ORF">PCOR1329_LOCUS74827</name>
</gene>
<feature type="region of interest" description="Disordered" evidence="1">
    <location>
        <begin position="54"/>
        <end position="78"/>
    </location>
</feature>
<keyword evidence="3" id="KW-1185">Reference proteome</keyword>